<organism evidence="9 10">
    <name type="scientific">Methanomassiliicoccus intestinalis (strain Issoire-Mx1)</name>
    <dbReference type="NCBI Taxonomy" id="1295009"/>
    <lineage>
        <taxon>Archaea</taxon>
        <taxon>Methanobacteriati</taxon>
        <taxon>Thermoplasmatota</taxon>
        <taxon>Thermoplasmata</taxon>
        <taxon>Methanomassiliicoccales</taxon>
        <taxon>Methanomassiliicoccaceae</taxon>
        <taxon>Methanomassiliicoccus</taxon>
    </lineage>
</organism>
<comment type="similarity">
    <text evidence="7">Belongs to the acetylglutamate kinase family. ArgB subfamily.</text>
</comment>
<evidence type="ECO:0000259" key="8">
    <source>
        <dbReference type="Pfam" id="PF00696"/>
    </source>
</evidence>
<feature type="site" description="Transition state stabilizer" evidence="7">
    <location>
        <position position="8"/>
    </location>
</feature>
<dbReference type="AlphaFoldDB" id="R9T5B8"/>
<dbReference type="RefSeq" id="WP_020448657.1">
    <property type="nucleotide sequence ID" value="NC_021353.1"/>
</dbReference>
<dbReference type="OrthoDB" id="6816at2157"/>
<evidence type="ECO:0000256" key="2">
    <source>
        <dbReference type="ARBA" id="ARBA00022605"/>
    </source>
</evidence>
<dbReference type="GO" id="GO:0005524">
    <property type="term" value="F:ATP binding"/>
    <property type="evidence" value="ECO:0007669"/>
    <property type="project" value="UniProtKB-UniRule"/>
</dbReference>
<dbReference type="STRING" id="1295009.MMINT_07660"/>
<feature type="binding site" evidence="7">
    <location>
        <position position="65"/>
    </location>
    <ligand>
        <name>substrate</name>
    </ligand>
</feature>
<dbReference type="UniPathway" id="UPA00068">
    <property type="reaction ID" value="UER00107"/>
</dbReference>
<dbReference type="HOGENOM" id="CLU_053680_2_0_2"/>
<protein>
    <recommendedName>
        <fullName evidence="7">Acetylglutamate kinase</fullName>
        <ecNumber evidence="7">2.7.2.8</ecNumber>
    </recommendedName>
    <alternativeName>
        <fullName evidence="7">N-acetyl-L-glutamate 5-phosphotransferase</fullName>
    </alternativeName>
    <alternativeName>
        <fullName evidence="7">NAG kinase</fullName>
        <shortName evidence="7">NAGK</shortName>
    </alternativeName>
</protein>
<evidence type="ECO:0000256" key="6">
    <source>
        <dbReference type="ARBA" id="ARBA00022840"/>
    </source>
</evidence>
<dbReference type="FunCoup" id="R9T5B8">
    <property type="interactions" value="107"/>
</dbReference>
<dbReference type="GeneID" id="41323186"/>
<name>R9T5B8_METII</name>
<keyword evidence="1 7" id="KW-0055">Arginine biosynthesis</keyword>
<keyword evidence="2 7" id="KW-0028">Amino-acid biosynthesis</keyword>
<evidence type="ECO:0000256" key="5">
    <source>
        <dbReference type="ARBA" id="ARBA00022777"/>
    </source>
</evidence>
<dbReference type="EMBL" id="CP005934">
    <property type="protein sequence ID" value="AGN26132.1"/>
    <property type="molecule type" value="Genomic_DNA"/>
</dbReference>
<gene>
    <name evidence="7" type="primary">argB</name>
    <name evidence="9" type="ORF">MMINT_07660</name>
</gene>
<dbReference type="PIRSF" id="PIRSF000728">
    <property type="entry name" value="NAGK"/>
    <property type="match status" value="1"/>
</dbReference>
<keyword evidence="4 7" id="KW-0547">Nucleotide-binding</keyword>
<feature type="domain" description="Aspartate/glutamate/uridylate kinase" evidence="8">
    <location>
        <begin position="4"/>
        <end position="239"/>
    </location>
</feature>
<keyword evidence="7" id="KW-0963">Cytoplasm</keyword>
<evidence type="ECO:0000256" key="4">
    <source>
        <dbReference type="ARBA" id="ARBA00022741"/>
    </source>
</evidence>
<keyword evidence="3 7" id="KW-0808">Transferase</keyword>
<dbReference type="Proteomes" id="UP000014070">
    <property type="component" value="Chromosome"/>
</dbReference>
<dbReference type="PANTHER" id="PTHR23342">
    <property type="entry name" value="N-ACETYLGLUTAMATE SYNTHASE"/>
    <property type="match status" value="1"/>
</dbReference>
<dbReference type="CDD" id="cd04238">
    <property type="entry name" value="AAK_NAGK-like"/>
    <property type="match status" value="1"/>
</dbReference>
<feature type="binding site" evidence="7">
    <location>
        <position position="162"/>
    </location>
    <ligand>
        <name>substrate</name>
    </ligand>
</feature>
<evidence type="ECO:0000313" key="10">
    <source>
        <dbReference type="Proteomes" id="UP000014070"/>
    </source>
</evidence>
<reference evidence="9 10" key="1">
    <citation type="journal article" date="2013" name="Genome Announc.">
        <title>Genome sequence of 'Candidatus Methanomassiliicoccus intestinalis' Issoire-Mx1, a third thermoplasmatales-related methanogenic archaeon from human feces.</title>
        <authorList>
            <person name="Borrel G."/>
            <person name="Harris H.M."/>
            <person name="Parisot N."/>
            <person name="Gaci N."/>
            <person name="Tottey W."/>
            <person name="Mihajlovski A."/>
            <person name="Deane J."/>
            <person name="Gribaldo S."/>
            <person name="Bardot O."/>
            <person name="Peyretaillade E."/>
            <person name="Peyret P."/>
            <person name="O'Toole P.W."/>
            <person name="Brugere J.F."/>
        </authorList>
    </citation>
    <scope>NUCLEOTIDE SEQUENCE [LARGE SCALE GENOMIC DNA]</scope>
    <source>
        <strain evidence="9 10">Issoire-Mx1</strain>
    </source>
</reference>
<dbReference type="SUPFAM" id="SSF53633">
    <property type="entry name" value="Carbamate kinase-like"/>
    <property type="match status" value="1"/>
</dbReference>
<dbReference type="InParanoid" id="R9T5B8"/>
<accession>R9T5B8</accession>
<proteinExistence type="inferred from homology"/>
<dbReference type="KEGG" id="mer:MMINT_07660"/>
<feature type="site" description="Transition state stabilizer" evidence="7">
    <location>
        <position position="221"/>
    </location>
</feature>
<dbReference type="InterPro" id="IPR037528">
    <property type="entry name" value="ArgB"/>
</dbReference>
<dbReference type="Gene3D" id="3.40.1160.10">
    <property type="entry name" value="Acetylglutamate kinase-like"/>
    <property type="match status" value="1"/>
</dbReference>
<dbReference type="NCBIfam" id="TIGR00761">
    <property type="entry name" value="argB"/>
    <property type="match status" value="1"/>
</dbReference>
<dbReference type="InterPro" id="IPR036393">
    <property type="entry name" value="AceGlu_kinase-like_sf"/>
</dbReference>
<dbReference type="GO" id="GO:0003991">
    <property type="term" value="F:acetylglutamate kinase activity"/>
    <property type="evidence" value="ECO:0007669"/>
    <property type="project" value="UniProtKB-UniRule"/>
</dbReference>
<dbReference type="InterPro" id="IPR001048">
    <property type="entry name" value="Asp/Glu/Uridylate_kinase"/>
</dbReference>
<keyword evidence="6 7" id="KW-0067">ATP-binding</keyword>
<keyword evidence="10" id="KW-1185">Reference proteome</keyword>
<dbReference type="EC" id="2.7.2.8" evidence="7"/>
<dbReference type="HAMAP" id="MF_00082">
    <property type="entry name" value="ArgB"/>
    <property type="match status" value="1"/>
</dbReference>
<keyword evidence="5 7" id="KW-0418">Kinase</keyword>
<evidence type="ECO:0000256" key="1">
    <source>
        <dbReference type="ARBA" id="ARBA00022571"/>
    </source>
</evidence>
<evidence type="ECO:0000256" key="7">
    <source>
        <dbReference type="HAMAP-Rule" id="MF_00082"/>
    </source>
</evidence>
<comment type="function">
    <text evidence="7">Catalyzes the ATP-dependent phosphorylation of N-acetyl-L-glutamate.</text>
</comment>
<comment type="pathway">
    <text evidence="7">Amino-acid biosynthesis; L-arginine biosynthesis; N(2)-acetyl-L-ornithine from L-glutamate: step 2/4.</text>
</comment>
<dbReference type="InterPro" id="IPR004662">
    <property type="entry name" value="AcgluKinase_fam"/>
</dbReference>
<comment type="catalytic activity">
    <reaction evidence="7">
        <text>N-acetyl-L-glutamate + ATP = N-acetyl-L-glutamyl 5-phosphate + ADP</text>
        <dbReference type="Rhea" id="RHEA:14629"/>
        <dbReference type="ChEBI" id="CHEBI:30616"/>
        <dbReference type="ChEBI" id="CHEBI:44337"/>
        <dbReference type="ChEBI" id="CHEBI:57936"/>
        <dbReference type="ChEBI" id="CHEBI:456216"/>
        <dbReference type="EC" id="2.7.2.8"/>
    </reaction>
</comment>
<dbReference type="GO" id="GO:0042450">
    <property type="term" value="P:L-arginine biosynthetic process via ornithine"/>
    <property type="evidence" value="ECO:0007669"/>
    <property type="project" value="UniProtKB-UniRule"/>
</dbReference>
<evidence type="ECO:0000313" key="9">
    <source>
        <dbReference type="EMBL" id="AGN26132.1"/>
    </source>
</evidence>
<dbReference type="Pfam" id="PF00696">
    <property type="entry name" value="AA_kinase"/>
    <property type="match status" value="1"/>
</dbReference>
<dbReference type="PANTHER" id="PTHR23342:SF0">
    <property type="entry name" value="N-ACETYLGLUTAMATE SYNTHASE, MITOCHONDRIAL"/>
    <property type="match status" value="1"/>
</dbReference>
<evidence type="ECO:0000256" key="3">
    <source>
        <dbReference type="ARBA" id="ARBA00022679"/>
    </source>
</evidence>
<feature type="binding site" evidence="7">
    <location>
        <begin position="43"/>
        <end position="44"/>
    </location>
    <ligand>
        <name>substrate</name>
    </ligand>
</feature>
<comment type="subcellular location">
    <subcellularLocation>
        <location evidence="7">Cytoplasm</location>
    </subcellularLocation>
</comment>
<sequence length="264" mass="27712">MNRRILLKFGGNALSDKDDMNRFAQDVCTISNAGFTPVIVHGGGPEISAEMERRGMKALKVAGLRITDIDALHVAEEVLKSLNSEIVQVFQKAGCSVQGMSAEGIITASKKPPVLSDGKEVDLGYVGDVASVNPQSIDSVLMSGNIPIIYPICSDSNGLKLNVNADTVASGVAKAAGASEMVLVTDVPGILNDGKRIPSLTLADVDNLIHSKVITGGMLPKVEACRAALLNGANTVYMLNGKEPHSLARRLINGEDCGTSIMVE</sequence>
<dbReference type="GO" id="GO:0005737">
    <property type="term" value="C:cytoplasm"/>
    <property type="evidence" value="ECO:0007669"/>
    <property type="project" value="UniProtKB-SubCell"/>
</dbReference>